<dbReference type="EMBL" id="CP007155">
    <property type="protein sequence ID" value="AHH97354.1"/>
    <property type="molecule type" value="Genomic_DNA"/>
</dbReference>
<gene>
    <name evidence="1" type="ORF">KALB_3990</name>
</gene>
<dbReference type="KEGG" id="kal:KALB_3990"/>
<dbReference type="GO" id="GO:0003677">
    <property type="term" value="F:DNA binding"/>
    <property type="evidence" value="ECO:0007669"/>
    <property type="project" value="InterPro"/>
</dbReference>
<evidence type="ECO:0000313" key="2">
    <source>
        <dbReference type="Proteomes" id="UP000019225"/>
    </source>
</evidence>
<protein>
    <submittedName>
        <fullName evidence="1">Uncharacterized protein</fullName>
    </submittedName>
</protein>
<dbReference type="AlphaFoldDB" id="W5WGR3"/>
<evidence type="ECO:0000313" key="1">
    <source>
        <dbReference type="EMBL" id="AHH97354.1"/>
    </source>
</evidence>
<dbReference type="Gene3D" id="1.10.260.40">
    <property type="entry name" value="lambda repressor-like DNA-binding domains"/>
    <property type="match status" value="1"/>
</dbReference>
<proteinExistence type="predicted"/>
<dbReference type="Proteomes" id="UP000019225">
    <property type="component" value="Chromosome"/>
</dbReference>
<name>W5WGR3_9PSEU</name>
<dbReference type="InterPro" id="IPR011990">
    <property type="entry name" value="TPR-like_helical_dom_sf"/>
</dbReference>
<dbReference type="eggNOG" id="COG3620">
    <property type="taxonomic scope" value="Bacteria"/>
</dbReference>
<reference evidence="1 2" key="1">
    <citation type="journal article" date="2014" name="BMC Genomics">
        <title>Complete genome sequence of producer of the glycopeptide antibiotic Aculeximycin Kutzneria albida DSM 43870T, a representative of minor genus of Pseudonocardiaceae.</title>
        <authorList>
            <person name="Rebets Y."/>
            <person name="Tokovenko B."/>
            <person name="Lushchyk I."/>
            <person name="Ruckert C."/>
            <person name="Zaburannyi N."/>
            <person name="Bechthold A."/>
            <person name="Kalinowski J."/>
            <person name="Luzhetskyy A."/>
        </authorList>
    </citation>
    <scope>NUCLEOTIDE SEQUENCE [LARGE SCALE GENOMIC DNA]</scope>
    <source>
        <strain evidence="1">DSM 43870</strain>
    </source>
</reference>
<sequence length="408" mass="43721">MTPRIGARMGYVTDAAITARRLRALREARGWSPAAAVEQLRAHVAEELPAAAELLGAWQAWESGGTRPPSHYQSAIATALGTVTAALFPPDRPEHELTSADLDQVRARLARRAVDEATLDGVRLVVERLCTDYGRAPAEQLIGPSRQWLHRVLAARDTARRVEVLDLAGRLALLVGCLEYDLGDRVSAEASRRAAADIGREIGSGEIQGWAYEMLAWFALTSGDHLGVLAATEAGQAVAGQHSVAAQLLAQRAKALARLGRGRDMETALEQGRRLLDHLPYPANPRNHFVVDPAKYDFFVMDCYRRVGVDRRAAALAGEVIATDAGAGRSPMRLAEAHLTLGVAAARAGDLEQALAHGRTALGFERRSLPSLSMVAQDLVAVLAQRYPGEEAAAAYLAELSRCTAAGA</sequence>
<accession>W5WGR3</accession>
<dbReference type="Gene3D" id="1.25.40.10">
    <property type="entry name" value="Tetratricopeptide repeat domain"/>
    <property type="match status" value="1"/>
</dbReference>
<keyword evidence="2" id="KW-1185">Reference proteome</keyword>
<dbReference type="HOGENOM" id="CLU_055820_0_0_11"/>
<organism evidence="1 2">
    <name type="scientific">Kutzneria albida DSM 43870</name>
    <dbReference type="NCBI Taxonomy" id="1449976"/>
    <lineage>
        <taxon>Bacteria</taxon>
        <taxon>Bacillati</taxon>
        <taxon>Actinomycetota</taxon>
        <taxon>Actinomycetes</taxon>
        <taxon>Pseudonocardiales</taxon>
        <taxon>Pseudonocardiaceae</taxon>
        <taxon>Kutzneria</taxon>
    </lineage>
</organism>
<dbReference type="InterPro" id="IPR010982">
    <property type="entry name" value="Lambda_DNA-bd_dom_sf"/>
</dbReference>